<evidence type="ECO:0000256" key="2">
    <source>
        <dbReference type="ARBA" id="ARBA00023242"/>
    </source>
</evidence>
<keyword evidence="4" id="KW-0812">Transmembrane</keyword>
<dbReference type="EMBL" id="JACEFO010001809">
    <property type="protein sequence ID" value="KAF8701308.1"/>
    <property type="molecule type" value="Genomic_DNA"/>
</dbReference>
<protein>
    <recommendedName>
        <fullName evidence="9">Rad21/Rec8-like protein N-terminal domain-containing protein</fullName>
    </recommendedName>
</protein>
<proteinExistence type="predicted"/>
<sequence>MSMLLFYIQDILILRFGCYFLVYSVNFFLIIYYMSSAFAERIMFPEVPIALRLSGHLLLGLVRIYSWKVNYLFQDCNRMVTTIKTTFTTVEVDLPVDMEPAPFDSITLPPTLNLDDLNLDDIISQMNTPDNHQKSLDQITLAGKGSSSKYMLMCITILAFNYITGVAEGGEYVMGYILMRTFPRFDDCFAASNTTSDDIPLDPPPGNMPPIIENPLDGPQDPPEVMREAPKEGPDHFTDSVFGNDDPMVVDKDSSPFVLNKADTPPAMDGTSSAAQQLAGRCIPLQTPNTCDLIDDAKPLNSGMCSSLHKNYERNFPHVSDPDIESAFNEPMVGYGSSQDAPAERDVTPTSHGNEDTLPEDMPSPIREDDSPFKTVRRTPHSQFGGTSVIEMSPSVRTYSLPGQCTPDSDHLASLFPVNDDYADQPEIPGLISSPGGISGAGTGTTVLGSMSARTRAVALFFKDHVPSTPSDEQTGKFSLSRILEGKVRKQAARMFFETMVILELTLVFLFAICDIYFAQQIRSTQFPPFADLDFFSVGSEEP</sequence>
<feature type="region of interest" description="Disordered" evidence="3">
    <location>
        <begin position="335"/>
        <end position="366"/>
    </location>
</feature>
<evidence type="ECO:0000259" key="6">
    <source>
        <dbReference type="Pfam" id="PF04825"/>
    </source>
</evidence>
<dbReference type="GO" id="GO:0005634">
    <property type="term" value="C:nucleus"/>
    <property type="evidence" value="ECO:0007669"/>
    <property type="project" value="UniProtKB-SubCell"/>
</dbReference>
<reference evidence="7" key="1">
    <citation type="submission" date="2020-07" db="EMBL/GenBank/DDBJ databases">
        <title>Genome sequence and genetic diversity analysis of an under-domesticated orphan crop, white fonio (Digitaria exilis).</title>
        <authorList>
            <person name="Bennetzen J.L."/>
            <person name="Chen S."/>
            <person name="Ma X."/>
            <person name="Wang X."/>
            <person name="Yssel A.E.J."/>
            <person name="Chaluvadi S.R."/>
            <person name="Johnson M."/>
            <person name="Gangashetty P."/>
            <person name="Hamidou F."/>
            <person name="Sanogo M.D."/>
            <person name="Zwaenepoel A."/>
            <person name="Wallace J."/>
            <person name="Van De Peer Y."/>
            <person name="Van Deynze A."/>
        </authorList>
    </citation>
    <scope>NUCLEOTIDE SEQUENCE</scope>
    <source>
        <tissue evidence="7">Leaves</tissue>
    </source>
</reference>
<evidence type="ECO:0000256" key="1">
    <source>
        <dbReference type="ARBA" id="ARBA00004123"/>
    </source>
</evidence>
<dbReference type="AlphaFoldDB" id="A0A835BUW0"/>
<dbReference type="GO" id="GO:1990414">
    <property type="term" value="P:replication-born double-strand break repair via sister chromatid exchange"/>
    <property type="evidence" value="ECO:0007669"/>
    <property type="project" value="TreeGrafter"/>
</dbReference>
<dbReference type="Pfam" id="PF04825">
    <property type="entry name" value="Rad21_Rec8_N"/>
    <property type="match status" value="1"/>
</dbReference>
<feature type="domain" description="Rad21/Rec8-like protein N-terminal" evidence="6">
    <location>
        <begin position="39"/>
        <end position="97"/>
    </location>
</feature>
<keyword evidence="2" id="KW-0539">Nucleus</keyword>
<dbReference type="PANTHER" id="PTHR12585:SF55">
    <property type="entry name" value="SISTER CHROMATID COHESION 1 PROTEIN 3"/>
    <property type="match status" value="1"/>
</dbReference>
<keyword evidence="8" id="KW-1185">Reference proteome</keyword>
<keyword evidence="4" id="KW-0472">Membrane</keyword>
<dbReference type="InterPro" id="IPR039781">
    <property type="entry name" value="Rad21/Rec8-like"/>
</dbReference>
<accession>A0A835BUW0</accession>
<dbReference type="PANTHER" id="PTHR12585">
    <property type="entry name" value="SCC1 / RAD21 FAMILY MEMBER"/>
    <property type="match status" value="1"/>
</dbReference>
<comment type="subcellular location">
    <subcellularLocation>
        <location evidence="1">Nucleus</location>
    </subcellularLocation>
</comment>
<feature type="transmembrane region" description="Helical" evidence="4">
    <location>
        <begin position="496"/>
        <end position="519"/>
    </location>
</feature>
<evidence type="ECO:0000313" key="8">
    <source>
        <dbReference type="Proteomes" id="UP000636709"/>
    </source>
</evidence>
<gene>
    <name evidence="7" type="ORF">HU200_033637</name>
</gene>
<name>A0A835BUW0_9POAL</name>
<dbReference type="Pfam" id="PF04824">
    <property type="entry name" value="Rad21_Rec8"/>
    <property type="match status" value="1"/>
</dbReference>
<dbReference type="OrthoDB" id="10071381at2759"/>
<dbReference type="GO" id="GO:0008278">
    <property type="term" value="C:cohesin complex"/>
    <property type="evidence" value="ECO:0007669"/>
    <property type="project" value="InterPro"/>
</dbReference>
<evidence type="ECO:0000259" key="5">
    <source>
        <dbReference type="Pfam" id="PF04824"/>
    </source>
</evidence>
<feature type="transmembrane region" description="Helical" evidence="4">
    <location>
        <begin position="12"/>
        <end position="35"/>
    </location>
</feature>
<comment type="caution">
    <text evidence="7">The sequence shown here is derived from an EMBL/GenBank/DDBJ whole genome shotgun (WGS) entry which is preliminary data.</text>
</comment>
<dbReference type="GO" id="GO:0003682">
    <property type="term" value="F:chromatin binding"/>
    <property type="evidence" value="ECO:0007669"/>
    <property type="project" value="TreeGrafter"/>
</dbReference>
<feature type="domain" description="Rad21/Rec8-like protein C-terminal eukaryotic" evidence="5">
    <location>
        <begin position="475"/>
        <end position="501"/>
    </location>
</feature>
<evidence type="ECO:0008006" key="9">
    <source>
        <dbReference type="Google" id="ProtNLM"/>
    </source>
</evidence>
<organism evidence="7 8">
    <name type="scientific">Digitaria exilis</name>
    <dbReference type="NCBI Taxonomy" id="1010633"/>
    <lineage>
        <taxon>Eukaryota</taxon>
        <taxon>Viridiplantae</taxon>
        <taxon>Streptophyta</taxon>
        <taxon>Embryophyta</taxon>
        <taxon>Tracheophyta</taxon>
        <taxon>Spermatophyta</taxon>
        <taxon>Magnoliopsida</taxon>
        <taxon>Liliopsida</taxon>
        <taxon>Poales</taxon>
        <taxon>Poaceae</taxon>
        <taxon>PACMAD clade</taxon>
        <taxon>Panicoideae</taxon>
        <taxon>Panicodae</taxon>
        <taxon>Paniceae</taxon>
        <taxon>Anthephorinae</taxon>
        <taxon>Digitaria</taxon>
    </lineage>
</organism>
<evidence type="ECO:0000313" key="7">
    <source>
        <dbReference type="EMBL" id="KAF8701308.1"/>
    </source>
</evidence>
<dbReference type="InterPro" id="IPR006910">
    <property type="entry name" value="Rad21_Rec8_N"/>
</dbReference>
<evidence type="ECO:0000256" key="4">
    <source>
        <dbReference type="SAM" id="Phobius"/>
    </source>
</evidence>
<dbReference type="GO" id="GO:0007062">
    <property type="term" value="P:sister chromatid cohesion"/>
    <property type="evidence" value="ECO:0007669"/>
    <property type="project" value="InterPro"/>
</dbReference>
<dbReference type="Proteomes" id="UP000636709">
    <property type="component" value="Unassembled WGS sequence"/>
</dbReference>
<evidence type="ECO:0000256" key="3">
    <source>
        <dbReference type="SAM" id="MobiDB-lite"/>
    </source>
</evidence>
<keyword evidence="4" id="KW-1133">Transmembrane helix</keyword>
<dbReference type="InterPro" id="IPR006909">
    <property type="entry name" value="Rad21/Rec8_C_eu"/>
</dbReference>